<organism evidence="4 5">
    <name type="scientific">Ciceribacter selenitireducens ATCC BAA-1503</name>
    <dbReference type="NCBI Taxonomy" id="1336235"/>
    <lineage>
        <taxon>Bacteria</taxon>
        <taxon>Pseudomonadati</taxon>
        <taxon>Pseudomonadota</taxon>
        <taxon>Alphaproteobacteria</taxon>
        <taxon>Hyphomicrobiales</taxon>
        <taxon>Rhizobiaceae</taxon>
        <taxon>Ciceribacter</taxon>
    </lineage>
</organism>
<keyword evidence="5" id="KW-1185">Reference proteome</keyword>
<dbReference type="Proteomes" id="UP000254764">
    <property type="component" value="Unassembled WGS sequence"/>
</dbReference>
<feature type="signal peptide" evidence="2">
    <location>
        <begin position="1"/>
        <end position="27"/>
    </location>
</feature>
<name>A0A376A925_9HYPH</name>
<dbReference type="InterPro" id="IPR011250">
    <property type="entry name" value="OMP/PagP_B-barrel"/>
</dbReference>
<dbReference type="AlphaFoldDB" id="A0A376A925"/>
<dbReference type="Gene3D" id="2.40.160.20">
    <property type="match status" value="1"/>
</dbReference>
<reference evidence="5" key="1">
    <citation type="submission" date="2018-07" db="EMBL/GenBank/DDBJ databases">
        <authorList>
            <person name="Peiro R."/>
            <person name="Begona"/>
            <person name="Cbmso G."/>
            <person name="Lopez M."/>
            <person name="Gonzalez S."/>
        </authorList>
    </citation>
    <scope>NUCLEOTIDE SEQUENCE [LARGE SCALE GENOMIC DNA]</scope>
</reference>
<dbReference type="Pfam" id="PF13505">
    <property type="entry name" value="OMP_b-brl"/>
    <property type="match status" value="1"/>
</dbReference>
<evidence type="ECO:0000256" key="1">
    <source>
        <dbReference type="ARBA" id="ARBA00022729"/>
    </source>
</evidence>
<dbReference type="RefSeq" id="WP_115671556.1">
    <property type="nucleotide sequence ID" value="NZ_UEYP01000010.1"/>
</dbReference>
<feature type="chain" id="PRO_5016764379" description="Outer membrane protein beta-barrel domain-containing protein" evidence="2">
    <location>
        <begin position="28"/>
        <end position="222"/>
    </location>
</feature>
<gene>
    <name evidence="4" type="ORF">RHIZ70_89</name>
</gene>
<dbReference type="InterPro" id="IPR027385">
    <property type="entry name" value="Beta-barrel_OMP"/>
</dbReference>
<dbReference type="OrthoDB" id="9810784at2"/>
<accession>A0A376A925</accession>
<feature type="domain" description="Outer membrane protein beta-barrel" evidence="3">
    <location>
        <begin position="13"/>
        <end position="222"/>
    </location>
</feature>
<dbReference type="EMBL" id="UEYP01000010">
    <property type="protein sequence ID" value="SSC64381.1"/>
    <property type="molecule type" value="Genomic_DNA"/>
</dbReference>
<dbReference type="SUPFAM" id="SSF56925">
    <property type="entry name" value="OMPA-like"/>
    <property type="match status" value="1"/>
</dbReference>
<sequence>MNSKLRILFGTAVAASFIGLSASLAQAEMAISVYGGVQTAPHSDVEVSDEPDFTAGWEGRSFEMPPYYGVRGTWWMEELGQPNLGVSLDFTHAKVYADDDTLAETGWDHFEFSDGINLLTLNALYRMPIEGTKFVPYIGAGAGINVPHVEVTRGTGETFEYQLGGATVQAQVGVAYEFTDRWSGFVEYKGNYSWVDVDIDSGATLKTDIMTNAVNAGISFHF</sequence>
<evidence type="ECO:0000313" key="5">
    <source>
        <dbReference type="Proteomes" id="UP000254764"/>
    </source>
</evidence>
<evidence type="ECO:0000259" key="3">
    <source>
        <dbReference type="Pfam" id="PF13505"/>
    </source>
</evidence>
<evidence type="ECO:0000256" key="2">
    <source>
        <dbReference type="SAM" id="SignalP"/>
    </source>
</evidence>
<dbReference type="STRING" id="1336235.GCA_000518785_02495"/>
<keyword evidence="1 2" id="KW-0732">Signal</keyword>
<proteinExistence type="predicted"/>
<evidence type="ECO:0000313" key="4">
    <source>
        <dbReference type="EMBL" id="SSC64381.1"/>
    </source>
</evidence>
<protein>
    <recommendedName>
        <fullName evidence="3">Outer membrane protein beta-barrel domain-containing protein</fullName>
    </recommendedName>
</protein>